<evidence type="ECO:0000256" key="1">
    <source>
        <dbReference type="SAM" id="Phobius"/>
    </source>
</evidence>
<name>D6GRI9_FILAD</name>
<dbReference type="RefSeq" id="WP_014262109.1">
    <property type="nucleotide sequence ID" value="NC_016630.1"/>
</dbReference>
<reference evidence="3" key="1">
    <citation type="submission" date="2010-12" db="EMBL/GenBank/DDBJ databases">
        <title>The genome sequence of Filifactor alocis strain ATCC 35896.</title>
        <authorList>
            <consortium name="The Broad Institute Genome Sequencing Platform"/>
            <person name="Ward D."/>
            <person name="Earl A."/>
            <person name="Feldgarden M."/>
            <person name="Young S.K."/>
            <person name="Gargeya S."/>
            <person name="Zeng Q."/>
            <person name="Alvarado L."/>
            <person name="Berlin A."/>
            <person name="Bochicchio J."/>
            <person name="Chapman S.B."/>
            <person name="Chen Z."/>
            <person name="Freedman E."/>
            <person name="Gellesch M."/>
            <person name="Goldberg J."/>
            <person name="Griggs A."/>
            <person name="Gujja S."/>
            <person name="Heilman E."/>
            <person name="Heiman D."/>
            <person name="Howarth C."/>
            <person name="Mehta T."/>
            <person name="Neiman D."/>
            <person name="Pearson M."/>
            <person name="Roberts A."/>
            <person name="Saif S."/>
            <person name="Shea T."/>
            <person name="Shenoy N."/>
            <person name="Sisk P."/>
            <person name="Stolte C."/>
            <person name="Sykes S."/>
            <person name="White J."/>
            <person name="Yandava C."/>
            <person name="Izard J."/>
            <person name="Blanton J.M."/>
            <person name="Baranova O.V."/>
            <person name="Tanner A.C."/>
            <person name="Dewhirst F.E."/>
            <person name="Haas B."/>
            <person name="Nusbaum C."/>
            <person name="Birren B."/>
        </authorList>
    </citation>
    <scope>NUCLEOTIDE SEQUENCE [LARGE SCALE GENOMIC DNA]</scope>
    <source>
        <strain evidence="3">ATCC 35896 / D40 B5</strain>
    </source>
</reference>
<keyword evidence="3" id="KW-1185">Reference proteome</keyword>
<proteinExistence type="predicted"/>
<dbReference type="HOGENOM" id="CLU_134385_0_0_9"/>
<feature type="transmembrane region" description="Helical" evidence="1">
    <location>
        <begin position="6"/>
        <end position="24"/>
    </location>
</feature>
<gene>
    <name evidence="2" type="ordered locus">HMPREF0389_00195</name>
</gene>
<dbReference type="AlphaFoldDB" id="D6GRI9"/>
<sequence length="172" mass="19881">MIGLVIIFIALIIIYLGVILFAGATFVKISLFALDKLVVFIASWYYTHHYFSVKFSSGYAMYFWDVLAAILAVIIYSALFKMIHRKLGLLGKILNFAISFLSSMTVYCILVNGFITKGTDYFLPLLNHDIANQVVNYIIITIIALVVWKRREEFLEEKEEFKEYYIVEKSDE</sequence>
<evidence type="ECO:0000313" key="2">
    <source>
        <dbReference type="EMBL" id="EFE28280.2"/>
    </source>
</evidence>
<keyword evidence="1" id="KW-0472">Membrane</keyword>
<keyword evidence="1" id="KW-0812">Transmembrane</keyword>
<feature type="transmembrane region" description="Helical" evidence="1">
    <location>
        <begin position="130"/>
        <end position="148"/>
    </location>
</feature>
<feature type="transmembrane region" description="Helical" evidence="1">
    <location>
        <begin position="59"/>
        <end position="81"/>
    </location>
</feature>
<dbReference type="eggNOG" id="ENOG502Z8HT">
    <property type="taxonomic scope" value="Bacteria"/>
</dbReference>
<protein>
    <submittedName>
        <fullName evidence="2">Uncharacterized protein</fullName>
    </submittedName>
</protein>
<accession>D6GRI9</accession>
<organism evidence="2 3">
    <name type="scientific">Filifactor alocis (strain ATCC 35896 / CCUG 47790 / D40 B5)</name>
    <name type="common">Fusobacterium alocis</name>
    <dbReference type="NCBI Taxonomy" id="546269"/>
    <lineage>
        <taxon>Bacteria</taxon>
        <taxon>Bacillati</taxon>
        <taxon>Bacillota</taxon>
        <taxon>Clostridia</taxon>
        <taxon>Peptostreptococcales</taxon>
        <taxon>Filifactoraceae</taxon>
        <taxon>Filifactor</taxon>
    </lineage>
</organism>
<feature type="transmembrane region" description="Helical" evidence="1">
    <location>
        <begin position="93"/>
        <end position="115"/>
    </location>
</feature>
<dbReference type="KEGG" id="faa:HMPREF0389_00195"/>
<evidence type="ECO:0000313" key="3">
    <source>
        <dbReference type="Proteomes" id="UP000007468"/>
    </source>
</evidence>
<dbReference type="Proteomes" id="UP000007468">
    <property type="component" value="Chromosome"/>
</dbReference>
<dbReference type="OrthoDB" id="2040690at2"/>
<keyword evidence="1" id="KW-1133">Transmembrane helix</keyword>
<dbReference type="PATRIC" id="fig|546269.5.peg.464"/>
<dbReference type="EMBL" id="CP002390">
    <property type="protein sequence ID" value="EFE28280.2"/>
    <property type="molecule type" value="Genomic_DNA"/>
</dbReference>